<gene>
    <name evidence="18" type="ORF">GGR12_000666</name>
</gene>
<evidence type="ECO:0000259" key="16">
    <source>
        <dbReference type="Pfam" id="PF00593"/>
    </source>
</evidence>
<comment type="subcellular location">
    <subcellularLocation>
        <location evidence="1 12">Cell outer membrane</location>
        <topology evidence="1 12">Multi-pass membrane protein</topology>
    </subcellularLocation>
</comment>
<evidence type="ECO:0000256" key="13">
    <source>
        <dbReference type="PROSITE-ProRule" id="PRU10144"/>
    </source>
</evidence>
<keyword evidence="18" id="KW-0675">Receptor</keyword>
<sequence>MTNRKRAFWATTALFSGLLLAGAASAQSTGSQTVEATELGEVVVTGTRGPRNIGGAIVAEQVGKSRSTITQDFISTQAAGQTVLQSLNLMPGVNFTNQDAYGNSGGDITIRGFDAQRISLNLDGIQLNDTGNYQIYSNQQLDPELLERASVNQGTTDVDSPTASATGGTINLITRRPAREFGGIIQPSFGDDNYKRIFALVDTGEIGPWGTTAWFSTSATTYDQFGNPGDLSKQTYNGRIYQPLGDNGDFLSLAAHYNRNRNNTYGGKNVDRFNAGTIDAGNGAMCLFDPAGPGRQNQATSSATVNPGCGTYYGWFINPSDTFNVRGQARISLTDQLTLTVDPTYQYVMANGGGVTNIDEWDQRLQGSQFDATSAATRASRGVDLNGDGDILDTIKLYSPSNTNTNRYSVNSSLIYDINDDHRVRLSYTFDSGNHRQTGEYGFLSRSGNPLDPWAGHKNGGQEPILTLDGDIFQKRDRRSKAVLNQVSFQYVGNFLDDALTLDIGVRAPFFHRELTNYCYQQDTFNAYCSAQTPFSAPTAGAPVSFERDYDAVLPNVGATWRFAENMQLFGSYSENLSAPRTDDLYDRIPASPEPETSKNYDLGYRYQSGRVLASVSGYVSKFDNYIARGLTDVLDVNGDPTGETIATNVNVGAVDRWGADGQIGFYVMDDLMISGSVSYLGSEIKNNIPGQNPSIAGKELFEVPEWQYGARAEYTIGDFTFGLQGKFVGERWTNLVNDEKTPEYAVFDLDARWDLEQINEGMWLQVNVLNLFDEVYLGNISTEVSGNRTANLGAPRTAMATLRMTF</sequence>
<comment type="caution">
    <text evidence="18">The sequence shown here is derived from an EMBL/GenBank/DDBJ whole genome shotgun (WGS) entry which is preliminary data.</text>
</comment>
<dbReference type="GO" id="GO:0015344">
    <property type="term" value="F:siderophore uptake transmembrane transporter activity"/>
    <property type="evidence" value="ECO:0007669"/>
    <property type="project" value="TreeGrafter"/>
</dbReference>
<dbReference type="EMBL" id="JACIDM010000001">
    <property type="protein sequence ID" value="MBB4081827.1"/>
    <property type="molecule type" value="Genomic_DNA"/>
</dbReference>
<feature type="domain" description="TonB-dependent receptor plug" evidence="17">
    <location>
        <begin position="61"/>
        <end position="167"/>
    </location>
</feature>
<evidence type="ECO:0000256" key="8">
    <source>
        <dbReference type="ARBA" id="ARBA00023065"/>
    </source>
</evidence>
<evidence type="ECO:0000313" key="19">
    <source>
        <dbReference type="Proteomes" id="UP000529946"/>
    </source>
</evidence>
<evidence type="ECO:0000256" key="14">
    <source>
        <dbReference type="RuleBase" id="RU003357"/>
    </source>
</evidence>
<keyword evidence="19" id="KW-1185">Reference proteome</keyword>
<comment type="similarity">
    <text evidence="12 14">Belongs to the TonB-dependent receptor family.</text>
</comment>
<evidence type="ECO:0000256" key="12">
    <source>
        <dbReference type="PROSITE-ProRule" id="PRU01360"/>
    </source>
</evidence>
<dbReference type="Pfam" id="PF07715">
    <property type="entry name" value="Plug"/>
    <property type="match status" value="1"/>
</dbReference>
<dbReference type="Pfam" id="PF00593">
    <property type="entry name" value="TonB_dep_Rec_b-barrel"/>
    <property type="match status" value="1"/>
</dbReference>
<feature type="signal peptide" evidence="15">
    <location>
        <begin position="1"/>
        <end position="26"/>
    </location>
</feature>
<feature type="domain" description="TonB-dependent receptor-like beta-barrel" evidence="16">
    <location>
        <begin position="363"/>
        <end position="772"/>
    </location>
</feature>
<keyword evidence="9 14" id="KW-0798">TonB box</keyword>
<dbReference type="InterPro" id="IPR039426">
    <property type="entry name" value="TonB-dep_rcpt-like"/>
</dbReference>
<evidence type="ECO:0000256" key="11">
    <source>
        <dbReference type="ARBA" id="ARBA00023237"/>
    </source>
</evidence>
<evidence type="ECO:0000256" key="3">
    <source>
        <dbReference type="ARBA" id="ARBA00022452"/>
    </source>
</evidence>
<dbReference type="GO" id="GO:0009279">
    <property type="term" value="C:cell outer membrane"/>
    <property type="evidence" value="ECO:0007669"/>
    <property type="project" value="UniProtKB-SubCell"/>
</dbReference>
<dbReference type="InterPro" id="IPR000531">
    <property type="entry name" value="Beta-barrel_TonB"/>
</dbReference>
<evidence type="ECO:0000256" key="6">
    <source>
        <dbReference type="ARBA" id="ARBA00022729"/>
    </source>
</evidence>
<dbReference type="AlphaFoldDB" id="A0A7W6NP48"/>
<evidence type="ECO:0000313" key="18">
    <source>
        <dbReference type="EMBL" id="MBB4081827.1"/>
    </source>
</evidence>
<evidence type="ECO:0000256" key="5">
    <source>
        <dbReference type="ARBA" id="ARBA00022692"/>
    </source>
</evidence>
<organism evidence="18 19">
    <name type="scientific">Brevundimonas lenta</name>
    <dbReference type="NCBI Taxonomy" id="424796"/>
    <lineage>
        <taxon>Bacteria</taxon>
        <taxon>Pseudomonadati</taxon>
        <taxon>Pseudomonadota</taxon>
        <taxon>Alphaproteobacteria</taxon>
        <taxon>Caulobacterales</taxon>
        <taxon>Caulobacteraceae</taxon>
        <taxon>Brevundimonas</taxon>
    </lineage>
</organism>
<evidence type="ECO:0000256" key="9">
    <source>
        <dbReference type="ARBA" id="ARBA00023077"/>
    </source>
</evidence>
<accession>A0A7W6NP48</accession>
<dbReference type="PROSITE" id="PS52016">
    <property type="entry name" value="TONB_DEPENDENT_REC_3"/>
    <property type="match status" value="1"/>
</dbReference>
<dbReference type="Gene3D" id="2.40.170.20">
    <property type="entry name" value="TonB-dependent receptor, beta-barrel domain"/>
    <property type="match status" value="1"/>
</dbReference>
<evidence type="ECO:0000256" key="1">
    <source>
        <dbReference type="ARBA" id="ARBA00004571"/>
    </source>
</evidence>
<dbReference type="InterPro" id="IPR010917">
    <property type="entry name" value="TonB_rcpt_CS"/>
</dbReference>
<dbReference type="PANTHER" id="PTHR32552:SF89">
    <property type="entry name" value="CATECHOLATE SIDEROPHORE RECEPTOR FIU"/>
    <property type="match status" value="1"/>
</dbReference>
<dbReference type="Proteomes" id="UP000529946">
    <property type="component" value="Unassembled WGS sequence"/>
</dbReference>
<dbReference type="SUPFAM" id="SSF56935">
    <property type="entry name" value="Porins"/>
    <property type="match status" value="1"/>
</dbReference>
<keyword evidence="4" id="KW-0410">Iron transport</keyword>
<dbReference type="InterPro" id="IPR037066">
    <property type="entry name" value="Plug_dom_sf"/>
</dbReference>
<dbReference type="RefSeq" id="WP_183202891.1">
    <property type="nucleotide sequence ID" value="NZ_BAAAER010000005.1"/>
</dbReference>
<keyword evidence="2 12" id="KW-0813">Transport</keyword>
<keyword evidence="6 15" id="KW-0732">Signal</keyword>
<dbReference type="Gene3D" id="2.170.130.10">
    <property type="entry name" value="TonB-dependent receptor, plug domain"/>
    <property type="match status" value="1"/>
</dbReference>
<dbReference type="InterPro" id="IPR036942">
    <property type="entry name" value="Beta-barrel_TonB_sf"/>
</dbReference>
<keyword evidence="7" id="KW-0408">Iron</keyword>
<dbReference type="PANTHER" id="PTHR32552">
    <property type="entry name" value="FERRICHROME IRON RECEPTOR-RELATED"/>
    <property type="match status" value="1"/>
</dbReference>
<proteinExistence type="inferred from homology"/>
<keyword evidence="5 12" id="KW-0812">Transmembrane</keyword>
<evidence type="ECO:0000259" key="17">
    <source>
        <dbReference type="Pfam" id="PF07715"/>
    </source>
</evidence>
<evidence type="ECO:0000256" key="15">
    <source>
        <dbReference type="SAM" id="SignalP"/>
    </source>
</evidence>
<keyword evidence="11 12" id="KW-0998">Cell outer membrane</keyword>
<evidence type="ECO:0000256" key="10">
    <source>
        <dbReference type="ARBA" id="ARBA00023136"/>
    </source>
</evidence>
<keyword evidence="3 12" id="KW-1134">Transmembrane beta strand</keyword>
<feature type="chain" id="PRO_5030997074" evidence="15">
    <location>
        <begin position="27"/>
        <end position="807"/>
    </location>
</feature>
<name>A0A7W6NP48_9CAUL</name>
<reference evidence="18 19" key="1">
    <citation type="submission" date="2020-08" db="EMBL/GenBank/DDBJ databases">
        <title>Genomic Encyclopedia of Type Strains, Phase IV (KMG-IV): sequencing the most valuable type-strain genomes for metagenomic binning, comparative biology and taxonomic classification.</title>
        <authorList>
            <person name="Goeker M."/>
        </authorList>
    </citation>
    <scope>NUCLEOTIDE SEQUENCE [LARGE SCALE GENOMIC DNA]</scope>
    <source>
        <strain evidence="18 19">DSM 23960</strain>
    </source>
</reference>
<feature type="short sequence motif" description="TonB C-terminal box" evidence="13">
    <location>
        <begin position="790"/>
        <end position="807"/>
    </location>
</feature>
<dbReference type="PROSITE" id="PS01156">
    <property type="entry name" value="TONB_DEPENDENT_REC_2"/>
    <property type="match status" value="1"/>
</dbReference>
<keyword evidence="10 12" id="KW-0472">Membrane</keyword>
<evidence type="ECO:0000256" key="4">
    <source>
        <dbReference type="ARBA" id="ARBA00022496"/>
    </source>
</evidence>
<evidence type="ECO:0000256" key="7">
    <source>
        <dbReference type="ARBA" id="ARBA00023004"/>
    </source>
</evidence>
<keyword evidence="8" id="KW-0406">Ion transport</keyword>
<dbReference type="InterPro" id="IPR012910">
    <property type="entry name" value="Plug_dom"/>
</dbReference>
<protein>
    <submittedName>
        <fullName evidence="18">Iron complex outermembrane receptor protein</fullName>
    </submittedName>
</protein>
<evidence type="ECO:0000256" key="2">
    <source>
        <dbReference type="ARBA" id="ARBA00022448"/>
    </source>
</evidence>